<gene>
    <name evidence="2" type="ORF">FTUN_8535</name>
</gene>
<organism evidence="2 3">
    <name type="scientific">Frigoriglobus tundricola</name>
    <dbReference type="NCBI Taxonomy" id="2774151"/>
    <lineage>
        <taxon>Bacteria</taxon>
        <taxon>Pseudomonadati</taxon>
        <taxon>Planctomycetota</taxon>
        <taxon>Planctomycetia</taxon>
        <taxon>Gemmatales</taxon>
        <taxon>Gemmataceae</taxon>
        <taxon>Frigoriglobus</taxon>
    </lineage>
</organism>
<sequence>MRAAFAFVVVVVVAVGIGASGGCQRRTQPTRPGSYVSPTRPEPRTRRPDLQRPEELAARLARAGIDLSVRNRPLLTRPNRTAVELSDDLPGEPATVFVYHCLDDADAREQAQTMGAPAFACGRFAIGTRGGATTRDRELLARIETVLNQPIGMHAITLVE</sequence>
<feature type="compositionally biased region" description="Basic and acidic residues" evidence="1">
    <location>
        <begin position="41"/>
        <end position="51"/>
    </location>
</feature>
<dbReference type="Proteomes" id="UP000503447">
    <property type="component" value="Chromosome"/>
</dbReference>
<reference evidence="3" key="1">
    <citation type="submission" date="2020-05" db="EMBL/GenBank/DDBJ databases">
        <title>Frigoriglobus tundricola gen. nov., sp. nov., a psychrotolerant cellulolytic planctomycete of the family Gemmataceae with two divergent copies of 16S rRNA gene.</title>
        <authorList>
            <person name="Kulichevskaya I.S."/>
            <person name="Ivanova A.A."/>
            <person name="Naumoff D.G."/>
            <person name="Beletsky A.V."/>
            <person name="Rijpstra W.I.C."/>
            <person name="Sinninghe Damste J.S."/>
            <person name="Mardanov A.V."/>
            <person name="Ravin N.V."/>
            <person name="Dedysh S.N."/>
        </authorList>
    </citation>
    <scope>NUCLEOTIDE SEQUENCE [LARGE SCALE GENOMIC DNA]</scope>
    <source>
        <strain evidence="3">PL17</strain>
    </source>
</reference>
<dbReference type="EMBL" id="CP053452">
    <property type="protein sequence ID" value="QJX00897.1"/>
    <property type="molecule type" value="Genomic_DNA"/>
</dbReference>
<protein>
    <submittedName>
        <fullName evidence="2">Uncharacterized protein</fullName>
    </submittedName>
</protein>
<dbReference type="AlphaFoldDB" id="A0A6M5Z519"/>
<evidence type="ECO:0000313" key="2">
    <source>
        <dbReference type="EMBL" id="QJX00897.1"/>
    </source>
</evidence>
<accession>A0A6M5Z519</accession>
<feature type="region of interest" description="Disordered" evidence="1">
    <location>
        <begin position="21"/>
        <end position="51"/>
    </location>
</feature>
<evidence type="ECO:0000256" key="1">
    <source>
        <dbReference type="SAM" id="MobiDB-lite"/>
    </source>
</evidence>
<keyword evidence="3" id="KW-1185">Reference proteome</keyword>
<proteinExistence type="predicted"/>
<evidence type="ECO:0000313" key="3">
    <source>
        <dbReference type="Proteomes" id="UP000503447"/>
    </source>
</evidence>
<name>A0A6M5Z519_9BACT</name>
<dbReference type="KEGG" id="ftj:FTUN_8535"/>
<dbReference type="PROSITE" id="PS51257">
    <property type="entry name" value="PROKAR_LIPOPROTEIN"/>
    <property type="match status" value="1"/>
</dbReference>